<dbReference type="GeneID" id="8771580"/>
<evidence type="ECO:0000313" key="2">
    <source>
        <dbReference type="Proteomes" id="UP000008680"/>
    </source>
</evidence>
<dbReference type="HOGENOM" id="CLU_185772_0_0_2"/>
<dbReference type="PATRIC" id="fig|634498.28.peg.1910"/>
<evidence type="ECO:0000313" key="1">
    <source>
        <dbReference type="EMBL" id="ADC47760.1"/>
    </source>
</evidence>
<protein>
    <recommendedName>
        <fullName evidence="3">Transcriptional regulator AbrB family</fullName>
    </recommendedName>
</protein>
<sequence>MIDIIANTKMYKNKQTIIPSEVRDRFNVDEDTIIEWGVDEFGDLRITFRKKVTLKDVAGMIKKENDVEGDWKIDRGVYLNE</sequence>
<proteinExistence type="predicted"/>
<dbReference type="OrthoDB" id="76289at2157"/>
<keyword evidence="2" id="KW-1185">Reference proteome</keyword>
<evidence type="ECO:0008006" key="3">
    <source>
        <dbReference type="Google" id="ProtNLM"/>
    </source>
</evidence>
<dbReference type="Proteomes" id="UP000008680">
    <property type="component" value="Chromosome"/>
</dbReference>
<gene>
    <name evidence="1" type="ordered locus">mru_1910</name>
</gene>
<dbReference type="AlphaFoldDB" id="D3E036"/>
<dbReference type="SUPFAM" id="SSF89447">
    <property type="entry name" value="AbrB/MazE/MraZ-like"/>
    <property type="match status" value="1"/>
</dbReference>
<dbReference type="RefSeq" id="WP_012956708.1">
    <property type="nucleotide sequence ID" value="NC_013790.1"/>
</dbReference>
<dbReference type="InterPro" id="IPR037914">
    <property type="entry name" value="SpoVT-AbrB_sf"/>
</dbReference>
<dbReference type="eggNOG" id="arCOG04501">
    <property type="taxonomic scope" value="Archaea"/>
</dbReference>
<dbReference type="KEGG" id="mru:mru_1910"/>
<accession>D3E036</accession>
<reference evidence="1 2" key="1">
    <citation type="journal article" date="2010" name="PLoS ONE">
        <title>The genome sequence of the rumen methanogen Methanobrevibacter ruminantium reveals new possibilities for controlling ruminant methane emissions.</title>
        <authorList>
            <person name="Leahy S.C."/>
            <person name="Kelly W.J."/>
            <person name="Altermann E."/>
            <person name="Ronimus R.S."/>
            <person name="Yeoman C.J."/>
            <person name="Pacheco D.M."/>
            <person name="Li D."/>
            <person name="Kong Z."/>
            <person name="McTavish S."/>
            <person name="Sang C."/>
            <person name="Lambie S.C."/>
            <person name="Janssen P.H."/>
            <person name="Dey D."/>
            <person name="Attwood G.T."/>
        </authorList>
    </citation>
    <scope>NUCLEOTIDE SEQUENCE [LARGE SCALE GENOMIC DNA]</scope>
    <source>
        <strain evidence="2">ATCC 35063 / DSM 1093 / JCM 13430 / OCM 146 / M1</strain>
    </source>
</reference>
<name>D3E036_METRM</name>
<organism evidence="1 2">
    <name type="scientific">Methanobrevibacter ruminantium (strain ATCC 35063 / DSM 1093 / JCM 13430 / OCM 146 / M1)</name>
    <name type="common">Methanobacterium ruminantium</name>
    <dbReference type="NCBI Taxonomy" id="634498"/>
    <lineage>
        <taxon>Archaea</taxon>
        <taxon>Methanobacteriati</taxon>
        <taxon>Methanobacteriota</taxon>
        <taxon>Methanomada group</taxon>
        <taxon>Methanobacteria</taxon>
        <taxon>Methanobacteriales</taxon>
        <taxon>Methanobacteriaceae</taxon>
        <taxon>Methanobrevibacter</taxon>
    </lineage>
</organism>
<dbReference type="EMBL" id="CP001719">
    <property type="protein sequence ID" value="ADC47760.1"/>
    <property type="molecule type" value="Genomic_DNA"/>
</dbReference>